<dbReference type="Gene3D" id="3.30.40.10">
    <property type="entry name" value="Zinc/RING finger domain, C3HC4 (zinc finger)"/>
    <property type="match status" value="1"/>
</dbReference>
<dbReference type="InterPro" id="IPR003879">
    <property type="entry name" value="Butyrophylin_SPRY"/>
</dbReference>
<dbReference type="PANTHER" id="PTHR24103">
    <property type="entry name" value="E3 UBIQUITIN-PROTEIN LIGASE TRIM"/>
    <property type="match status" value="1"/>
</dbReference>
<evidence type="ECO:0000313" key="11">
    <source>
        <dbReference type="ZFIN" id="ZDB-GENE-110920-6"/>
    </source>
</evidence>
<keyword evidence="1" id="KW-0479">Metal-binding</keyword>
<dbReference type="InterPro" id="IPR006574">
    <property type="entry name" value="PRY"/>
</dbReference>
<dbReference type="GO" id="GO:0008270">
    <property type="term" value="F:zinc ion binding"/>
    <property type="evidence" value="ECO:0007669"/>
    <property type="project" value="UniProtKB-KW"/>
</dbReference>
<dbReference type="Gene3D" id="2.60.120.920">
    <property type="match status" value="1"/>
</dbReference>
<dbReference type="InterPro" id="IPR001841">
    <property type="entry name" value="Znf_RING"/>
</dbReference>
<dbReference type="InterPro" id="IPR013320">
    <property type="entry name" value="ConA-like_dom_sf"/>
</dbReference>
<evidence type="ECO:0000256" key="2">
    <source>
        <dbReference type="ARBA" id="ARBA00022771"/>
    </source>
</evidence>
<dbReference type="KEGG" id="dre:100006191"/>
<dbReference type="SUPFAM" id="SSF57850">
    <property type="entry name" value="RING/U-box"/>
    <property type="match status" value="1"/>
</dbReference>
<dbReference type="AGR" id="ZFIN:ZDB-GENE-110920-6"/>
<dbReference type="InterPro" id="IPR017907">
    <property type="entry name" value="Znf_RING_CS"/>
</dbReference>
<evidence type="ECO:0000259" key="7">
    <source>
        <dbReference type="PROSITE" id="PS50119"/>
    </source>
</evidence>
<reference evidence="10" key="1">
    <citation type="submission" date="2025-08" db="UniProtKB">
        <authorList>
            <consortium name="RefSeq"/>
        </authorList>
    </citation>
    <scope>IDENTIFICATION</scope>
    <source>
        <strain evidence="10">Tuebingen</strain>
        <tissue evidence="10">Fibroblasts and whole tissue</tissue>
    </source>
</reference>
<evidence type="ECO:0000256" key="5">
    <source>
        <dbReference type="SAM" id="Coils"/>
    </source>
</evidence>
<dbReference type="ZFIN" id="ZDB-GENE-110920-6">
    <property type="gene designation" value="trim35-14"/>
</dbReference>
<feature type="coiled-coil region" evidence="5">
    <location>
        <begin position="179"/>
        <end position="224"/>
    </location>
</feature>
<dbReference type="AlphaFoldDB" id="A0A8M1PZV1"/>
<dbReference type="InterPro" id="IPR027370">
    <property type="entry name" value="Znf-RING_euk"/>
</dbReference>
<feature type="domain" description="B30.2/SPRY" evidence="8">
    <location>
        <begin position="314"/>
        <end position="504"/>
    </location>
</feature>
<dbReference type="Pfam" id="PF13765">
    <property type="entry name" value="PRY"/>
    <property type="match status" value="1"/>
</dbReference>
<dbReference type="OrthoDB" id="9049620at2759"/>
<dbReference type="CTD" id="100006191"/>
<evidence type="ECO:0000259" key="8">
    <source>
        <dbReference type="PROSITE" id="PS50188"/>
    </source>
</evidence>
<keyword evidence="2 4" id="KW-0863">Zinc-finger</keyword>
<evidence type="ECO:0000256" key="1">
    <source>
        <dbReference type="ARBA" id="ARBA00022723"/>
    </source>
</evidence>
<dbReference type="SUPFAM" id="SSF57845">
    <property type="entry name" value="B-box zinc-binding domain"/>
    <property type="match status" value="1"/>
</dbReference>
<name>A0A8M1PZV1_DANRE</name>
<dbReference type="SMART" id="SM00449">
    <property type="entry name" value="SPRY"/>
    <property type="match status" value="1"/>
</dbReference>
<dbReference type="SMART" id="SM00589">
    <property type="entry name" value="PRY"/>
    <property type="match status" value="1"/>
</dbReference>
<dbReference type="RefSeq" id="XP_001345023.2">
    <property type="nucleotide sequence ID" value="XM_001344987.8"/>
</dbReference>
<dbReference type="InterPro" id="IPR001870">
    <property type="entry name" value="B30.2/SPRY"/>
</dbReference>
<keyword evidence="3" id="KW-0862">Zinc</keyword>
<dbReference type="InterPro" id="IPR000315">
    <property type="entry name" value="Znf_B-box"/>
</dbReference>
<keyword evidence="5" id="KW-0175">Coiled coil</keyword>
<sequence length="505" mass="58344">MTLWRKELLSYAFSEVKVKGRNESVGYSVGFTVSSTVECLHWGLFTVMADALSFLEEDLSCLICCDVFTDPVTLKCSHSLCENCLKSFWKTQDVLQCPVCRKECSPDEPTKSLAFRALCESFKTRKPTAVSGDVCPQHKETLKLFCFEDKQPICVVCYTSKKHENHKCSPVEEAAGNLKADLKMQMDKLQVTLDDLKKTHESCMEQAENIMEKEEIQIKKEFEKLHQFLKDEEDKWIKALKKQIKPQDGKFKARIKHLSTQITDLSERMAALWQDMEAENIPFLQNYSDTLQKLKHSSVEKRPAEAEKYQHHSPQTMIFTTWARMQNLVEQPPVILDPNTASSKQWVSADCTSVQYVLKKVHMCDNPKRLFLGVLASQGFNSGLHCWDVEVRDNNHWTLGVVGETVYRKRLYRMDPKSRFWCFRFVDGKFKKGNNPGKAIDENKRPNIIRVQLDFEKGELRFIDPFRNKNLCTFTGGFPERVFPYFCSGDLATPLNIFPANKEKF</sequence>
<dbReference type="Pfam" id="PF13445">
    <property type="entry name" value="zf-RING_UBOX"/>
    <property type="match status" value="1"/>
</dbReference>
<evidence type="ECO:0000256" key="3">
    <source>
        <dbReference type="ARBA" id="ARBA00022833"/>
    </source>
</evidence>
<dbReference type="SMART" id="SM00184">
    <property type="entry name" value="RING"/>
    <property type="match status" value="1"/>
</dbReference>
<evidence type="ECO:0000313" key="10">
    <source>
        <dbReference type="RefSeq" id="XP_001345023.2"/>
    </source>
</evidence>
<dbReference type="PROSITE" id="PS50089">
    <property type="entry name" value="ZF_RING_2"/>
    <property type="match status" value="1"/>
</dbReference>
<dbReference type="Pfam" id="PF00643">
    <property type="entry name" value="zf-B_box"/>
    <property type="match status" value="1"/>
</dbReference>
<dbReference type="GO" id="GO:0005737">
    <property type="term" value="C:cytoplasm"/>
    <property type="evidence" value="ECO:0000318"/>
    <property type="project" value="GO_Central"/>
</dbReference>
<dbReference type="InterPro" id="IPR043136">
    <property type="entry name" value="B30.2/SPRY_sf"/>
</dbReference>
<dbReference type="InterPro" id="IPR003877">
    <property type="entry name" value="SPRY_dom"/>
</dbReference>
<dbReference type="SUPFAM" id="SSF49899">
    <property type="entry name" value="Concanavalin A-like lectins/glucanases"/>
    <property type="match status" value="1"/>
</dbReference>
<dbReference type="GeneID" id="100006191"/>
<evidence type="ECO:0000259" key="6">
    <source>
        <dbReference type="PROSITE" id="PS50089"/>
    </source>
</evidence>
<accession>A0A8M1PZV1</accession>
<gene>
    <name evidence="10 11" type="primary">trim35-14</name>
</gene>
<dbReference type="PROSITE" id="PS50188">
    <property type="entry name" value="B302_SPRY"/>
    <property type="match status" value="1"/>
</dbReference>
<keyword evidence="9" id="KW-1185">Reference proteome</keyword>
<dbReference type="PROSITE" id="PS00518">
    <property type="entry name" value="ZF_RING_1"/>
    <property type="match status" value="1"/>
</dbReference>
<feature type="domain" description="B box-type" evidence="7">
    <location>
        <begin position="130"/>
        <end position="171"/>
    </location>
</feature>
<evidence type="ECO:0000256" key="4">
    <source>
        <dbReference type="PROSITE-ProRule" id="PRU00024"/>
    </source>
</evidence>
<organism evidence="9 10">
    <name type="scientific">Danio rerio</name>
    <name type="common">Zebrafish</name>
    <name type="synonym">Brachydanio rerio</name>
    <dbReference type="NCBI Taxonomy" id="7955"/>
    <lineage>
        <taxon>Eukaryota</taxon>
        <taxon>Metazoa</taxon>
        <taxon>Chordata</taxon>
        <taxon>Craniata</taxon>
        <taxon>Vertebrata</taxon>
        <taxon>Euteleostomi</taxon>
        <taxon>Actinopterygii</taxon>
        <taxon>Neopterygii</taxon>
        <taxon>Teleostei</taxon>
        <taxon>Ostariophysi</taxon>
        <taxon>Cypriniformes</taxon>
        <taxon>Danionidae</taxon>
        <taxon>Danioninae</taxon>
        <taxon>Danio</taxon>
    </lineage>
</organism>
<proteinExistence type="predicted"/>
<dbReference type="Gene3D" id="3.30.160.60">
    <property type="entry name" value="Classic Zinc Finger"/>
    <property type="match status" value="1"/>
</dbReference>
<evidence type="ECO:0000313" key="9">
    <source>
        <dbReference type="Proteomes" id="UP000000437"/>
    </source>
</evidence>
<dbReference type="GO" id="GO:0061630">
    <property type="term" value="F:ubiquitin protein ligase activity"/>
    <property type="evidence" value="ECO:0000318"/>
    <property type="project" value="GO_Central"/>
</dbReference>
<feature type="domain" description="RING-type" evidence="6">
    <location>
        <begin position="61"/>
        <end position="101"/>
    </location>
</feature>
<dbReference type="PROSITE" id="PS50119">
    <property type="entry name" value="ZF_BBOX"/>
    <property type="match status" value="1"/>
</dbReference>
<dbReference type="Pfam" id="PF00622">
    <property type="entry name" value="SPRY"/>
    <property type="match status" value="1"/>
</dbReference>
<protein>
    <submittedName>
        <fullName evidence="10">Zinc-binding protein A33</fullName>
    </submittedName>
</protein>
<dbReference type="Proteomes" id="UP000000437">
    <property type="component" value="Chromosome 4"/>
</dbReference>
<dbReference type="InterPro" id="IPR050143">
    <property type="entry name" value="TRIM/RBCC"/>
</dbReference>
<dbReference type="PRINTS" id="PR01407">
    <property type="entry name" value="BUTYPHLNCDUF"/>
</dbReference>
<dbReference type="GO" id="GO:0045087">
    <property type="term" value="P:innate immune response"/>
    <property type="evidence" value="ECO:0000318"/>
    <property type="project" value="GO_Central"/>
</dbReference>
<dbReference type="InterPro" id="IPR013083">
    <property type="entry name" value="Znf_RING/FYVE/PHD"/>
</dbReference>
<dbReference type="SMART" id="SM00336">
    <property type="entry name" value="BBOX"/>
    <property type="match status" value="1"/>
</dbReference>